<dbReference type="Proteomes" id="UP000028524">
    <property type="component" value="Unassembled WGS sequence"/>
</dbReference>
<evidence type="ECO:0000313" key="3">
    <source>
        <dbReference type="Proteomes" id="UP000028524"/>
    </source>
</evidence>
<dbReference type="EMBL" id="KL659301">
    <property type="protein sequence ID" value="KFA70159.1"/>
    <property type="molecule type" value="Genomic_DNA"/>
</dbReference>
<feature type="domain" description="FAS1" evidence="1">
    <location>
        <begin position="94"/>
        <end position="233"/>
    </location>
</feature>
<dbReference type="OMA" id="GVKGFTH"/>
<dbReference type="PROSITE" id="PS50213">
    <property type="entry name" value="FAS1"/>
    <property type="match status" value="2"/>
</dbReference>
<dbReference type="InterPro" id="IPR036378">
    <property type="entry name" value="FAS1_dom_sf"/>
</dbReference>
<reference evidence="2 3" key="1">
    <citation type="journal article" date="2014" name="BMC Genomics">
        <title>Comparative genome sequencing reveals chemotype-specific gene clusters in the toxigenic black mold Stachybotrys.</title>
        <authorList>
            <person name="Semeiks J."/>
            <person name="Borek D."/>
            <person name="Otwinowski Z."/>
            <person name="Grishin N.V."/>
        </authorList>
    </citation>
    <scope>NUCLEOTIDE SEQUENCE [LARGE SCALE GENOMIC DNA]</scope>
    <source>
        <strain evidence="2 3">IBT 40285</strain>
    </source>
</reference>
<evidence type="ECO:0000259" key="1">
    <source>
        <dbReference type="PROSITE" id="PS50213"/>
    </source>
</evidence>
<dbReference type="SUPFAM" id="SSF82153">
    <property type="entry name" value="FAS1 domain"/>
    <property type="match status" value="2"/>
</dbReference>
<dbReference type="InParanoid" id="A0A084R1S4"/>
<sequence length="426" mass="47192">MKLVAAALPVLASAFVLPPDQAPLSHVPQPGHEDAHHASWWEQVQHRKESLASAWDEALDTAQSGLEHAADAVEAQWNEVASSFNGGHQHEFPEQTIYQVISDSKYTTKFAKIVDHHPDVVKLLNSTDAGNYTLFVPLDSAFEHIPEHHKKPSDDFVEALLLYHVALGNYPAGRVLHSHTIPTALNESFLGGDAQRLRVRLGLRGVKLNFYSSIVATNFATKNGLIHAIGDILVPPPFAGREISLFPQYFSTLLLAWEKTDFGKFVHGVKTTGTTVFAPSNEAFSRLGTRANAFLFNTETGLKYLSAILKYHVTANATLYSDAYYDHTSDEDAVNSASGTHYELTTLLHDLHLGVDVGRVLGFLTLRVNGFSRVTVQDGIARNGVVHVVDKVLIPPHKHHSHEEEMFETDDISVEELKERLDEYVE</sequence>
<accession>A0A084R1S4</accession>
<dbReference type="SMART" id="SM00554">
    <property type="entry name" value="FAS1"/>
    <property type="match status" value="2"/>
</dbReference>
<evidence type="ECO:0000313" key="2">
    <source>
        <dbReference type="EMBL" id="KFA70159.1"/>
    </source>
</evidence>
<dbReference type="HOGENOM" id="CLU_026522_0_1_1"/>
<dbReference type="AlphaFoldDB" id="A0A084R1S4"/>
<protein>
    <recommendedName>
        <fullName evidence="1">FAS1 domain-containing protein</fullName>
    </recommendedName>
</protein>
<dbReference type="PANTHER" id="PTHR10900:SF125">
    <property type="entry name" value="FAS1 DOMAIN-CONTAINING PROTEIN YLR001C"/>
    <property type="match status" value="1"/>
</dbReference>
<dbReference type="PANTHER" id="PTHR10900">
    <property type="entry name" value="PERIOSTIN-RELATED"/>
    <property type="match status" value="1"/>
</dbReference>
<dbReference type="OrthoDB" id="7700931at2759"/>
<organism evidence="2 3">
    <name type="scientific">Stachybotrys chlorohalonatus (strain IBT 40285)</name>
    <dbReference type="NCBI Taxonomy" id="1283841"/>
    <lineage>
        <taxon>Eukaryota</taxon>
        <taxon>Fungi</taxon>
        <taxon>Dikarya</taxon>
        <taxon>Ascomycota</taxon>
        <taxon>Pezizomycotina</taxon>
        <taxon>Sordariomycetes</taxon>
        <taxon>Hypocreomycetidae</taxon>
        <taxon>Hypocreales</taxon>
        <taxon>Stachybotryaceae</taxon>
        <taxon>Stachybotrys</taxon>
    </lineage>
</organism>
<dbReference type="InterPro" id="IPR050904">
    <property type="entry name" value="Adhesion/Biosynth-related"/>
</dbReference>
<gene>
    <name evidence="2" type="ORF">S40285_08174</name>
</gene>
<dbReference type="Gene3D" id="2.30.180.10">
    <property type="entry name" value="FAS1 domain"/>
    <property type="match status" value="2"/>
</dbReference>
<keyword evidence="3" id="KW-1185">Reference proteome</keyword>
<name>A0A084R1S4_STAC4</name>
<feature type="domain" description="FAS1" evidence="1">
    <location>
        <begin position="230"/>
        <end position="393"/>
    </location>
</feature>
<dbReference type="Pfam" id="PF02469">
    <property type="entry name" value="Fasciclin"/>
    <property type="match status" value="2"/>
</dbReference>
<dbReference type="STRING" id="1283841.A0A084R1S4"/>
<dbReference type="InterPro" id="IPR000782">
    <property type="entry name" value="FAS1_domain"/>
</dbReference>
<proteinExistence type="predicted"/>